<dbReference type="AlphaFoldDB" id="A0A5B8CSR3"/>
<dbReference type="Pfam" id="PF00460">
    <property type="entry name" value="Flg_bb_rod"/>
    <property type="match status" value="1"/>
</dbReference>
<evidence type="ECO:0000256" key="3">
    <source>
        <dbReference type="ARBA" id="ARBA00014376"/>
    </source>
</evidence>
<evidence type="ECO:0000256" key="5">
    <source>
        <dbReference type="ARBA" id="ARBA00024934"/>
    </source>
</evidence>
<dbReference type="PIRSF" id="PIRSF002889">
    <property type="entry name" value="Rod_FlgB"/>
    <property type="match status" value="1"/>
</dbReference>
<name>A0A5B8CSR3_9PROT</name>
<dbReference type="KEGG" id="mmec:FIU01_07110"/>
<evidence type="ECO:0000256" key="2">
    <source>
        <dbReference type="ARBA" id="ARBA00009677"/>
    </source>
</evidence>
<protein>
    <recommendedName>
        <fullName evidence="3 6">Flagellar basal body rod protein FlgB</fullName>
    </recommendedName>
</protein>
<feature type="compositionally biased region" description="Polar residues" evidence="7">
    <location>
        <begin position="56"/>
        <end position="74"/>
    </location>
</feature>
<proteinExistence type="inferred from homology"/>
<keyword evidence="10" id="KW-1185">Reference proteome</keyword>
<evidence type="ECO:0000256" key="1">
    <source>
        <dbReference type="ARBA" id="ARBA00004117"/>
    </source>
</evidence>
<dbReference type="EMBL" id="CP040946">
    <property type="protein sequence ID" value="QDC44313.1"/>
    <property type="molecule type" value="Genomic_DNA"/>
</dbReference>
<keyword evidence="9" id="KW-0969">Cilium</keyword>
<gene>
    <name evidence="9" type="primary">flgB</name>
    <name evidence="9" type="ORF">FIU01_07110</name>
</gene>
<evidence type="ECO:0000256" key="7">
    <source>
        <dbReference type="SAM" id="MobiDB-lite"/>
    </source>
</evidence>
<evidence type="ECO:0000313" key="9">
    <source>
        <dbReference type="EMBL" id="QDC44313.1"/>
    </source>
</evidence>
<dbReference type="GO" id="GO:0071973">
    <property type="term" value="P:bacterial-type flagellum-dependent cell motility"/>
    <property type="evidence" value="ECO:0007669"/>
    <property type="project" value="InterPro"/>
</dbReference>
<dbReference type="InterPro" id="IPR006300">
    <property type="entry name" value="FlgB"/>
</dbReference>
<reference evidence="10" key="1">
    <citation type="journal article" date="2019" name="ISME J.">
        <title>Evolution in action: habitat transition from sediment to the pelagial leads to genome streamlining in Methylophilaceae.</title>
        <authorList>
            <person name="Salcher M."/>
            <person name="Schaefle D."/>
            <person name="Kaspar M."/>
            <person name="Neuenschwander S.M."/>
            <person name="Ghai R."/>
        </authorList>
    </citation>
    <scope>NUCLEOTIDE SEQUENCE [LARGE SCALE GENOMIC DNA]</scope>
    <source>
        <strain evidence="10">MMS-M-51</strain>
    </source>
</reference>
<comment type="function">
    <text evidence="5 6">Structural component of flagellum, the bacterial motility apparatus. Part of the rod structure of flagellar basal body.</text>
</comment>
<comment type="subunit">
    <text evidence="6">The basal body constitutes a major portion of the flagellar organelle and consists of a number of rings mounted on a central rod.</text>
</comment>
<accession>A0A5B8CSR3</accession>
<comment type="similarity">
    <text evidence="2 6">Belongs to the flagella basal body rod proteins family.</text>
</comment>
<dbReference type="GO" id="GO:0030694">
    <property type="term" value="C:bacterial-type flagellum basal body, rod"/>
    <property type="evidence" value="ECO:0007669"/>
    <property type="project" value="InterPro"/>
</dbReference>
<dbReference type="Proteomes" id="UP000311008">
    <property type="component" value="Chromosome"/>
</dbReference>
<evidence type="ECO:0000313" key="10">
    <source>
        <dbReference type="Proteomes" id="UP000311008"/>
    </source>
</evidence>
<comment type="subcellular location">
    <subcellularLocation>
        <location evidence="1 6">Bacterial flagellum basal body</location>
    </subcellularLocation>
</comment>
<feature type="region of interest" description="Disordered" evidence="7">
    <location>
        <begin position="55"/>
        <end position="79"/>
    </location>
</feature>
<feature type="domain" description="Flagellar basal body rod protein N-terminal" evidence="8">
    <location>
        <begin position="9"/>
        <end position="39"/>
    </location>
</feature>
<keyword evidence="9" id="KW-0282">Flagellum</keyword>
<sequence>MMNKLDAALNFHQTALRVRNERQELLASNIANADTPQYKARDLDFKSAMQAALQPNPATGKTNSNGPLQQTNAAHLNGSGSNGYVGAAGDPLFRSVVQGSADGNTVDMDVERNAYVDNGIRYEASLTMIGGQIKKMLSAINGQQ</sequence>
<dbReference type="InterPro" id="IPR001444">
    <property type="entry name" value="Flag_bb_rod_N"/>
</dbReference>
<keyword evidence="4 6" id="KW-0975">Bacterial flagellum</keyword>
<organism evidence="9 10">
    <name type="scientific">Methylophilus medardicus</name>
    <dbReference type="NCBI Taxonomy" id="2588534"/>
    <lineage>
        <taxon>Bacteria</taxon>
        <taxon>Pseudomonadati</taxon>
        <taxon>Pseudomonadota</taxon>
        <taxon>Betaproteobacteria</taxon>
        <taxon>Nitrosomonadales</taxon>
        <taxon>Methylophilaceae</taxon>
        <taxon>Methylophilus</taxon>
    </lineage>
</organism>
<dbReference type="OrthoDB" id="9788334at2"/>
<evidence type="ECO:0000256" key="6">
    <source>
        <dbReference type="PIRNR" id="PIRNR002889"/>
    </source>
</evidence>
<dbReference type="PANTHER" id="PTHR30435">
    <property type="entry name" value="FLAGELLAR PROTEIN"/>
    <property type="match status" value="1"/>
</dbReference>
<dbReference type="NCBIfam" id="TIGR01396">
    <property type="entry name" value="FlgB"/>
    <property type="match status" value="1"/>
</dbReference>
<dbReference type="RefSeq" id="WP_140003645.1">
    <property type="nucleotide sequence ID" value="NZ_CP040946.1"/>
</dbReference>
<keyword evidence="9" id="KW-0966">Cell projection</keyword>
<evidence type="ECO:0000259" key="8">
    <source>
        <dbReference type="Pfam" id="PF00460"/>
    </source>
</evidence>
<evidence type="ECO:0000256" key="4">
    <source>
        <dbReference type="ARBA" id="ARBA00023143"/>
    </source>
</evidence>
<dbReference type="PANTHER" id="PTHR30435:SF12">
    <property type="entry name" value="FLAGELLAR BASAL BODY ROD PROTEIN FLGB"/>
    <property type="match status" value="1"/>
</dbReference>